<organism evidence="1 2">
    <name type="scientific">Helianthus annuus</name>
    <name type="common">Common sunflower</name>
    <dbReference type="NCBI Taxonomy" id="4232"/>
    <lineage>
        <taxon>Eukaryota</taxon>
        <taxon>Viridiplantae</taxon>
        <taxon>Streptophyta</taxon>
        <taxon>Embryophyta</taxon>
        <taxon>Tracheophyta</taxon>
        <taxon>Spermatophyta</taxon>
        <taxon>Magnoliopsida</taxon>
        <taxon>eudicotyledons</taxon>
        <taxon>Gunneridae</taxon>
        <taxon>Pentapetalae</taxon>
        <taxon>asterids</taxon>
        <taxon>campanulids</taxon>
        <taxon>Asterales</taxon>
        <taxon>Asteraceae</taxon>
        <taxon>Asteroideae</taxon>
        <taxon>Heliantheae alliance</taxon>
        <taxon>Heliantheae</taxon>
        <taxon>Helianthus</taxon>
    </lineage>
</organism>
<dbReference type="EMBL" id="MNCJ02000331">
    <property type="protein sequence ID" value="KAF5760043.1"/>
    <property type="molecule type" value="Genomic_DNA"/>
</dbReference>
<evidence type="ECO:0000313" key="2">
    <source>
        <dbReference type="Proteomes" id="UP000215914"/>
    </source>
</evidence>
<evidence type="ECO:0000313" key="1">
    <source>
        <dbReference type="EMBL" id="KAF5760043.1"/>
    </source>
</evidence>
<protein>
    <submittedName>
        <fullName evidence="1">Uncharacterized protein</fullName>
    </submittedName>
</protein>
<dbReference type="AlphaFoldDB" id="A0A9K3DTK7"/>
<reference evidence="1" key="2">
    <citation type="submission" date="2020-06" db="EMBL/GenBank/DDBJ databases">
        <title>Helianthus annuus Genome sequencing and assembly Release 2.</title>
        <authorList>
            <person name="Gouzy J."/>
            <person name="Langlade N."/>
            <person name="Munos S."/>
        </authorList>
    </citation>
    <scope>NUCLEOTIDE SEQUENCE</scope>
    <source>
        <tissue evidence="1">Leaves</tissue>
    </source>
</reference>
<gene>
    <name evidence="1" type="ORF">HanXRQr2_Chr16g0748681</name>
</gene>
<reference evidence="1" key="1">
    <citation type="journal article" date="2017" name="Nature">
        <title>The sunflower genome provides insights into oil metabolism, flowering and Asterid evolution.</title>
        <authorList>
            <person name="Badouin H."/>
            <person name="Gouzy J."/>
            <person name="Grassa C.J."/>
            <person name="Murat F."/>
            <person name="Staton S.E."/>
            <person name="Cottret L."/>
            <person name="Lelandais-Briere C."/>
            <person name="Owens G.L."/>
            <person name="Carrere S."/>
            <person name="Mayjonade B."/>
            <person name="Legrand L."/>
            <person name="Gill N."/>
            <person name="Kane N.C."/>
            <person name="Bowers J.E."/>
            <person name="Hubner S."/>
            <person name="Bellec A."/>
            <person name="Berard A."/>
            <person name="Berges H."/>
            <person name="Blanchet N."/>
            <person name="Boniface M.C."/>
            <person name="Brunel D."/>
            <person name="Catrice O."/>
            <person name="Chaidir N."/>
            <person name="Claudel C."/>
            <person name="Donnadieu C."/>
            <person name="Faraut T."/>
            <person name="Fievet G."/>
            <person name="Helmstetter N."/>
            <person name="King M."/>
            <person name="Knapp S.J."/>
            <person name="Lai Z."/>
            <person name="Le Paslier M.C."/>
            <person name="Lippi Y."/>
            <person name="Lorenzon L."/>
            <person name="Mandel J.R."/>
            <person name="Marage G."/>
            <person name="Marchand G."/>
            <person name="Marquand E."/>
            <person name="Bret-Mestries E."/>
            <person name="Morien E."/>
            <person name="Nambeesan S."/>
            <person name="Nguyen T."/>
            <person name="Pegot-Espagnet P."/>
            <person name="Pouilly N."/>
            <person name="Raftis F."/>
            <person name="Sallet E."/>
            <person name="Schiex T."/>
            <person name="Thomas J."/>
            <person name="Vandecasteele C."/>
            <person name="Vares D."/>
            <person name="Vear F."/>
            <person name="Vautrin S."/>
            <person name="Crespi M."/>
            <person name="Mangin B."/>
            <person name="Burke J.M."/>
            <person name="Salse J."/>
            <person name="Munos S."/>
            <person name="Vincourt P."/>
            <person name="Rieseberg L.H."/>
            <person name="Langlade N.B."/>
        </authorList>
    </citation>
    <scope>NUCLEOTIDE SEQUENCE</scope>
    <source>
        <tissue evidence="1">Leaves</tissue>
    </source>
</reference>
<sequence length="61" mass="6691">MRISSNHRLSKPKLVTKHAYPTLAFPATRDRSRGSCRDTRAGPNWGINVGARGLNSLLVST</sequence>
<accession>A0A9K3DTK7</accession>
<comment type="caution">
    <text evidence="1">The sequence shown here is derived from an EMBL/GenBank/DDBJ whole genome shotgun (WGS) entry which is preliminary data.</text>
</comment>
<dbReference type="Gramene" id="mRNA:HanXRQr2_Chr16g0748681">
    <property type="protein sequence ID" value="CDS:HanXRQr2_Chr16g0748681.1"/>
    <property type="gene ID" value="HanXRQr2_Chr16g0748681"/>
</dbReference>
<dbReference type="Proteomes" id="UP000215914">
    <property type="component" value="Unassembled WGS sequence"/>
</dbReference>
<name>A0A9K3DTK7_HELAN</name>
<proteinExistence type="predicted"/>
<keyword evidence="2" id="KW-1185">Reference proteome</keyword>